<protein>
    <submittedName>
        <fullName evidence="3">Uncharacterized protein</fullName>
    </submittedName>
</protein>
<feature type="signal peptide" evidence="2">
    <location>
        <begin position="1"/>
        <end position="18"/>
    </location>
</feature>
<evidence type="ECO:0000313" key="4">
    <source>
        <dbReference type="Proteomes" id="UP001163828"/>
    </source>
</evidence>
<sequence length="218" mass="24279">MLFSISCVLLGLIAVIHAIPVNSGITSNPSPCRQTSPSHPSRAVKSKSLLDPRHTHPHPQPHSEPLPTDEIYVGFVRSKCRGTVTGCEDARIKKEITLIIKGTFEISIHGEWVGGDCEGDHTFCKVQYDKPFALSSTVDVDPRTHLADILAENQKGDKHVVFALPSYVKNYYNVGEPWYGSCWELDTVASRFVFNWHGMNSYDTLVDYGKLHELQESG</sequence>
<name>A0ABQ8PYM5_9AGAR</name>
<feature type="compositionally biased region" description="Polar residues" evidence="1">
    <location>
        <begin position="27"/>
        <end position="39"/>
    </location>
</feature>
<feature type="region of interest" description="Disordered" evidence="1">
    <location>
        <begin position="27"/>
        <end position="68"/>
    </location>
</feature>
<evidence type="ECO:0000256" key="1">
    <source>
        <dbReference type="SAM" id="MobiDB-lite"/>
    </source>
</evidence>
<dbReference type="Proteomes" id="UP001163828">
    <property type="component" value="Unassembled WGS sequence"/>
</dbReference>
<evidence type="ECO:0000313" key="3">
    <source>
        <dbReference type="EMBL" id="KAJ3991557.1"/>
    </source>
</evidence>
<accession>A0ABQ8PYM5</accession>
<organism evidence="3 4">
    <name type="scientific">Lentinula boryana</name>
    <dbReference type="NCBI Taxonomy" id="40481"/>
    <lineage>
        <taxon>Eukaryota</taxon>
        <taxon>Fungi</taxon>
        <taxon>Dikarya</taxon>
        <taxon>Basidiomycota</taxon>
        <taxon>Agaricomycotina</taxon>
        <taxon>Agaricomycetes</taxon>
        <taxon>Agaricomycetidae</taxon>
        <taxon>Agaricales</taxon>
        <taxon>Marasmiineae</taxon>
        <taxon>Omphalotaceae</taxon>
        <taxon>Lentinula</taxon>
    </lineage>
</organism>
<keyword evidence="2" id="KW-0732">Signal</keyword>
<feature type="chain" id="PRO_5046661358" evidence="2">
    <location>
        <begin position="19"/>
        <end position="218"/>
    </location>
</feature>
<dbReference type="EMBL" id="MU791002">
    <property type="protein sequence ID" value="KAJ3991557.1"/>
    <property type="molecule type" value="Genomic_DNA"/>
</dbReference>
<comment type="caution">
    <text evidence="3">The sequence shown here is derived from an EMBL/GenBank/DDBJ whole genome shotgun (WGS) entry which is preliminary data.</text>
</comment>
<evidence type="ECO:0000256" key="2">
    <source>
        <dbReference type="SAM" id="SignalP"/>
    </source>
</evidence>
<keyword evidence="4" id="KW-1185">Reference proteome</keyword>
<proteinExistence type="predicted"/>
<reference evidence="3" key="1">
    <citation type="submission" date="2022-08" db="EMBL/GenBank/DDBJ databases">
        <authorList>
            <consortium name="DOE Joint Genome Institute"/>
            <person name="Min B."/>
            <person name="Riley R."/>
            <person name="Sierra-Patev S."/>
            <person name="Naranjo-Ortiz M."/>
            <person name="Looney B."/>
            <person name="Konkel Z."/>
            <person name="Slot J.C."/>
            <person name="Sakamoto Y."/>
            <person name="Steenwyk J.L."/>
            <person name="Rokas A."/>
            <person name="Carro J."/>
            <person name="Camarero S."/>
            <person name="Ferreira P."/>
            <person name="Molpeceres G."/>
            <person name="Ruiz-Duenas F.J."/>
            <person name="Serrano A."/>
            <person name="Henrissat B."/>
            <person name="Drula E."/>
            <person name="Hughes K.W."/>
            <person name="Mata J.L."/>
            <person name="Ishikawa N.K."/>
            <person name="Vargas-Isla R."/>
            <person name="Ushijima S."/>
            <person name="Smith C.A."/>
            <person name="Ahrendt S."/>
            <person name="Andreopoulos W."/>
            <person name="He G."/>
            <person name="Labutti K."/>
            <person name="Lipzen A."/>
            <person name="Ng V."/>
            <person name="Sandor L."/>
            <person name="Barry K."/>
            <person name="Martinez A.T."/>
            <person name="Xiao Y."/>
            <person name="Gibbons J.G."/>
            <person name="Terashima K."/>
            <person name="Hibbett D.S."/>
            <person name="Grigoriev I.V."/>
        </authorList>
    </citation>
    <scope>NUCLEOTIDE SEQUENCE</scope>
    <source>
        <strain evidence="3">TFB10827</strain>
    </source>
</reference>
<gene>
    <name evidence="3" type="ORF">F5050DRAFT_1715987</name>
</gene>